<dbReference type="AlphaFoldDB" id="A0A9P6LUN7"/>
<organism evidence="2 3">
    <name type="scientific">Modicella reniformis</name>
    <dbReference type="NCBI Taxonomy" id="1440133"/>
    <lineage>
        <taxon>Eukaryota</taxon>
        <taxon>Fungi</taxon>
        <taxon>Fungi incertae sedis</taxon>
        <taxon>Mucoromycota</taxon>
        <taxon>Mortierellomycotina</taxon>
        <taxon>Mortierellomycetes</taxon>
        <taxon>Mortierellales</taxon>
        <taxon>Mortierellaceae</taxon>
        <taxon>Modicella</taxon>
    </lineage>
</organism>
<evidence type="ECO:0000313" key="3">
    <source>
        <dbReference type="Proteomes" id="UP000749646"/>
    </source>
</evidence>
<evidence type="ECO:0000313" key="2">
    <source>
        <dbReference type="EMBL" id="KAF9944084.1"/>
    </source>
</evidence>
<keyword evidence="1" id="KW-0175">Coiled coil</keyword>
<protein>
    <submittedName>
        <fullName evidence="2">Uncharacterized protein</fullName>
    </submittedName>
</protein>
<reference evidence="2" key="1">
    <citation type="journal article" date="2020" name="Fungal Divers.">
        <title>Resolving the Mortierellaceae phylogeny through synthesis of multi-gene phylogenetics and phylogenomics.</title>
        <authorList>
            <person name="Vandepol N."/>
            <person name="Liber J."/>
            <person name="Desiro A."/>
            <person name="Na H."/>
            <person name="Kennedy M."/>
            <person name="Barry K."/>
            <person name="Grigoriev I.V."/>
            <person name="Miller A.N."/>
            <person name="O'Donnell K."/>
            <person name="Stajich J.E."/>
            <person name="Bonito G."/>
        </authorList>
    </citation>
    <scope>NUCLEOTIDE SEQUENCE</scope>
    <source>
        <strain evidence="2">MES-2147</strain>
    </source>
</reference>
<comment type="caution">
    <text evidence="2">The sequence shown here is derived from an EMBL/GenBank/DDBJ whole genome shotgun (WGS) entry which is preliminary data.</text>
</comment>
<evidence type="ECO:0000256" key="1">
    <source>
        <dbReference type="SAM" id="Coils"/>
    </source>
</evidence>
<gene>
    <name evidence="2" type="ORF">BGZ65_012647</name>
</gene>
<accession>A0A9P6LUN7</accession>
<sequence>MNNASGKRSIYERITYHPGVVLDVDIIDTTEQTISTREEDVRHPQIRLQEKSRMKNTIDQTLVVYTKISIAHAYTPELQTIMSGQTIIIQSMEQHFDRLQIEMDKNKELQQQLVQMQKTIDEKQDQTNRMHQQALDRLAIIQDKEQAVLTQTYELHEYPITRLFQRP</sequence>
<dbReference type="Proteomes" id="UP000749646">
    <property type="component" value="Unassembled WGS sequence"/>
</dbReference>
<feature type="coiled-coil region" evidence="1">
    <location>
        <begin position="89"/>
        <end position="126"/>
    </location>
</feature>
<keyword evidence="3" id="KW-1185">Reference proteome</keyword>
<dbReference type="OrthoDB" id="2395959at2759"/>
<name>A0A9P6LUN7_9FUNG</name>
<proteinExistence type="predicted"/>
<dbReference type="EMBL" id="JAAAHW010008586">
    <property type="protein sequence ID" value="KAF9944084.1"/>
    <property type="molecule type" value="Genomic_DNA"/>
</dbReference>